<feature type="region of interest" description="Disordered" evidence="1">
    <location>
        <begin position="309"/>
        <end position="333"/>
    </location>
</feature>
<dbReference type="PANTHER" id="PTHR43830">
    <property type="entry name" value="PROTEIN PSP1"/>
    <property type="match status" value="1"/>
</dbReference>
<evidence type="ECO:0000259" key="2">
    <source>
        <dbReference type="PROSITE" id="PS51411"/>
    </source>
</evidence>
<dbReference type="PROSITE" id="PS51411">
    <property type="entry name" value="PSP1_C"/>
    <property type="match status" value="1"/>
</dbReference>
<dbReference type="AlphaFoldDB" id="A0A6A5Z9H9"/>
<evidence type="ECO:0000313" key="4">
    <source>
        <dbReference type="Proteomes" id="UP000799770"/>
    </source>
</evidence>
<accession>A0A6A5Z9H9</accession>
<evidence type="ECO:0000313" key="3">
    <source>
        <dbReference type="EMBL" id="KAF2116179.1"/>
    </source>
</evidence>
<dbReference type="PANTHER" id="PTHR43830:SF3">
    <property type="entry name" value="PROTEIN PSP1"/>
    <property type="match status" value="1"/>
</dbReference>
<organism evidence="3 4">
    <name type="scientific">Lophiotrema nucula</name>
    <dbReference type="NCBI Taxonomy" id="690887"/>
    <lineage>
        <taxon>Eukaryota</taxon>
        <taxon>Fungi</taxon>
        <taxon>Dikarya</taxon>
        <taxon>Ascomycota</taxon>
        <taxon>Pezizomycotina</taxon>
        <taxon>Dothideomycetes</taxon>
        <taxon>Pleosporomycetidae</taxon>
        <taxon>Pleosporales</taxon>
        <taxon>Lophiotremataceae</taxon>
        <taxon>Lophiotrema</taxon>
    </lineage>
</organism>
<name>A0A6A5Z9H9_9PLEO</name>
<feature type="domain" description="PSP1 C-terminal" evidence="2">
    <location>
        <begin position="567"/>
        <end position="652"/>
    </location>
</feature>
<proteinExistence type="predicted"/>
<dbReference type="OrthoDB" id="243127at2759"/>
<gene>
    <name evidence="3" type="ORF">BDV96DRAFT_645516</name>
</gene>
<feature type="compositionally biased region" description="Polar residues" evidence="1">
    <location>
        <begin position="78"/>
        <end position="91"/>
    </location>
</feature>
<feature type="compositionally biased region" description="Polar residues" evidence="1">
    <location>
        <begin position="383"/>
        <end position="396"/>
    </location>
</feature>
<feature type="region of interest" description="Disordered" evidence="1">
    <location>
        <begin position="155"/>
        <end position="239"/>
    </location>
</feature>
<reference evidence="3" key="1">
    <citation type="journal article" date="2020" name="Stud. Mycol.">
        <title>101 Dothideomycetes genomes: a test case for predicting lifestyles and emergence of pathogens.</title>
        <authorList>
            <person name="Haridas S."/>
            <person name="Albert R."/>
            <person name="Binder M."/>
            <person name="Bloem J."/>
            <person name="Labutti K."/>
            <person name="Salamov A."/>
            <person name="Andreopoulos B."/>
            <person name="Baker S."/>
            <person name="Barry K."/>
            <person name="Bills G."/>
            <person name="Bluhm B."/>
            <person name="Cannon C."/>
            <person name="Castanera R."/>
            <person name="Culley D."/>
            <person name="Daum C."/>
            <person name="Ezra D."/>
            <person name="Gonzalez J."/>
            <person name="Henrissat B."/>
            <person name="Kuo A."/>
            <person name="Liang C."/>
            <person name="Lipzen A."/>
            <person name="Lutzoni F."/>
            <person name="Magnuson J."/>
            <person name="Mondo S."/>
            <person name="Nolan M."/>
            <person name="Ohm R."/>
            <person name="Pangilinan J."/>
            <person name="Park H.-J."/>
            <person name="Ramirez L."/>
            <person name="Alfaro M."/>
            <person name="Sun H."/>
            <person name="Tritt A."/>
            <person name="Yoshinaga Y."/>
            <person name="Zwiers L.-H."/>
            <person name="Turgeon B."/>
            <person name="Goodwin S."/>
            <person name="Spatafora J."/>
            <person name="Crous P."/>
            <person name="Grigoriev I."/>
        </authorList>
    </citation>
    <scope>NUCLEOTIDE SEQUENCE</scope>
    <source>
        <strain evidence="3">CBS 627.86</strain>
    </source>
</reference>
<protein>
    <submittedName>
        <fullName evidence="3">PSP1 C-terminal conserved region-domain-containing protein</fullName>
    </submittedName>
</protein>
<feature type="compositionally biased region" description="Polar residues" evidence="1">
    <location>
        <begin position="155"/>
        <end position="184"/>
    </location>
</feature>
<feature type="compositionally biased region" description="Basic and acidic residues" evidence="1">
    <location>
        <begin position="309"/>
        <end position="321"/>
    </location>
</feature>
<feature type="region of interest" description="Disordered" evidence="1">
    <location>
        <begin position="1"/>
        <end position="143"/>
    </location>
</feature>
<dbReference type="InterPro" id="IPR007557">
    <property type="entry name" value="PSP1_C"/>
</dbReference>
<dbReference type="Proteomes" id="UP000799770">
    <property type="component" value="Unassembled WGS sequence"/>
</dbReference>
<dbReference type="GO" id="GO:0005737">
    <property type="term" value="C:cytoplasm"/>
    <property type="evidence" value="ECO:0007669"/>
    <property type="project" value="TreeGrafter"/>
</dbReference>
<feature type="compositionally biased region" description="Polar residues" evidence="1">
    <location>
        <begin position="355"/>
        <end position="372"/>
    </location>
</feature>
<feature type="compositionally biased region" description="Polar residues" evidence="1">
    <location>
        <begin position="98"/>
        <end position="117"/>
    </location>
</feature>
<evidence type="ECO:0000256" key="1">
    <source>
        <dbReference type="SAM" id="MobiDB-lite"/>
    </source>
</evidence>
<sequence>MSAYKGGLSATGPSFTDKAKLQMRRPTPDSDVLASSDDDHDHAPIAAKQQPATLFPGGRRPSSGWLQDIQPSRKFSLPSGSLTGSQPTTPSLELPHNSRPSTSSFPWNTNPFGSPSGNRLKEVVPSPTSAVAPGDRALPSPTNLEVNETFGHLLNQSNSVRKPGRSQSYSVGQQDLENSQTTQMRGPGSVRHRPSKPSLLGSDSLTQLREDDIDEVESSNGSEQGVRLPTGYWDREPKQNPGLLKQAAYENARRHRTMSTSSPVSQQRRKAAQGIRSMTQADITDYAVDELDDTEYGMENTRMSLPRRFSEHVSSHGRESDIDQFSDSSKKTQWSTLPTVLSQDNLGRRHSFATYSTHSQQQLHHQPRLSNTYEEDEDVAPEQLSQSPGPEQPFDTTAYFTGYGPASRAINASAISAAHPDPVIPHTSTISVGPSNPYQVPSVLGRPGRRLFVVSFKCSRAEIYYLYDNTGLEIRCGDLVIVEGDRGCDLGQVTHADVSLEDAKKFKAEANEEHFRWLVMFSQYSLSGASSENGMLGSLARANGFPNVSRASLTGMGAQQETDSKPKMIKRLAQQHEIMGLRDKEGQEAKAKRVGAQKAAEHKLAMEVLDAEYQADYHKLTYYYYAEAYVNFNDLVTDLFKQYKVRIWMSAVNPASVVNPAGIMQVPPPTAIGPGAILHSHSANASLPVGPGFGSSAFRQNEQYARSGHATGQGYDDAYYAFSHQLPGFPAQQPYGMPSWGPGQQGHDPYGRYGGFPMAAGFPNPSASGSPMNFGAYYPPATYSSSPAFNNASSGPSYRGGFPAASSGAGNQAMHPTASAPYNNGYDPAHLANVMQSMNLNK</sequence>
<dbReference type="Pfam" id="PF04468">
    <property type="entry name" value="PSP1"/>
    <property type="match status" value="1"/>
</dbReference>
<keyword evidence="4" id="KW-1185">Reference proteome</keyword>
<dbReference type="InterPro" id="IPR047767">
    <property type="entry name" value="PSP1-like"/>
</dbReference>
<feature type="compositionally biased region" description="Polar residues" evidence="1">
    <location>
        <begin position="323"/>
        <end position="333"/>
    </location>
</feature>
<dbReference type="EMBL" id="ML977321">
    <property type="protein sequence ID" value="KAF2116179.1"/>
    <property type="molecule type" value="Genomic_DNA"/>
</dbReference>
<feature type="region of interest" description="Disordered" evidence="1">
    <location>
        <begin position="355"/>
        <end position="396"/>
    </location>
</feature>